<dbReference type="PANTHER" id="PTHR11472:SF34">
    <property type="entry name" value="REGULATOR OF TELOMERE ELONGATION HELICASE 1"/>
    <property type="match status" value="1"/>
</dbReference>
<evidence type="ECO:0000313" key="13">
    <source>
        <dbReference type="EMBL" id="EWT04586.1"/>
    </source>
</evidence>
<comment type="catalytic activity">
    <reaction evidence="8">
        <text>ATP + H2O = ADP + phosphate + H(+)</text>
        <dbReference type="Rhea" id="RHEA:13065"/>
        <dbReference type="ChEBI" id="CHEBI:15377"/>
        <dbReference type="ChEBI" id="CHEBI:15378"/>
        <dbReference type="ChEBI" id="CHEBI:30616"/>
        <dbReference type="ChEBI" id="CHEBI:43474"/>
        <dbReference type="ChEBI" id="CHEBI:456216"/>
        <dbReference type="EC" id="5.6.2.3"/>
    </reaction>
</comment>
<gene>
    <name evidence="13" type="ORF">N864_11135</name>
</gene>
<keyword evidence="14" id="KW-1185">Reference proteome</keyword>
<dbReference type="FunFam" id="3.40.50.300:FF:000437">
    <property type="entry name" value="ATP-dependent DNA helicase DinG"/>
    <property type="match status" value="1"/>
</dbReference>
<dbReference type="Pfam" id="PF00270">
    <property type="entry name" value="DEAD"/>
    <property type="match status" value="1"/>
</dbReference>
<dbReference type="PROSITE" id="PS51193">
    <property type="entry name" value="HELICASE_ATP_BIND_2"/>
    <property type="match status" value="1"/>
</dbReference>
<comment type="cofactor">
    <cofactor evidence="1">
        <name>[4Fe-4S] cluster</name>
        <dbReference type="ChEBI" id="CHEBI:49883"/>
    </cofactor>
</comment>
<feature type="domain" description="Helicase ATP-binding" evidence="12">
    <location>
        <begin position="11"/>
        <end position="296"/>
    </location>
</feature>
<dbReference type="EMBL" id="AWQS01000218">
    <property type="protein sequence ID" value="EWT04586.1"/>
    <property type="molecule type" value="Genomic_DNA"/>
</dbReference>
<dbReference type="Gene3D" id="3.40.50.300">
    <property type="entry name" value="P-loop containing nucleotide triphosphate hydrolases"/>
    <property type="match status" value="2"/>
</dbReference>
<dbReference type="AlphaFoldDB" id="W9GEG8"/>
<dbReference type="InterPro" id="IPR014013">
    <property type="entry name" value="Helic_SF1/SF2_ATP-bd_DinG/Rad3"/>
</dbReference>
<evidence type="ECO:0000313" key="14">
    <source>
        <dbReference type="Proteomes" id="UP000019494"/>
    </source>
</evidence>
<dbReference type="EC" id="5.6.2.3" evidence="7"/>
<reference evidence="14" key="1">
    <citation type="submission" date="2013-08" db="EMBL/GenBank/DDBJ databases">
        <title>Intrasporangium oryzae NRRL B-24470.</title>
        <authorList>
            <person name="Liu H."/>
            <person name="Wang G."/>
        </authorList>
    </citation>
    <scope>NUCLEOTIDE SEQUENCE [LARGE SCALE GENOMIC DNA]</scope>
    <source>
        <strain evidence="14">Q5-1</strain>
    </source>
</reference>
<dbReference type="Proteomes" id="UP000019494">
    <property type="component" value="Unassembled WGS sequence"/>
</dbReference>
<dbReference type="InterPro" id="IPR045028">
    <property type="entry name" value="DinG/Rad3-like"/>
</dbReference>
<dbReference type="GO" id="GO:0043139">
    <property type="term" value="F:5'-3' DNA helicase activity"/>
    <property type="evidence" value="ECO:0007669"/>
    <property type="project" value="UniProtKB-EC"/>
</dbReference>
<feature type="region of interest" description="Disordered" evidence="11">
    <location>
        <begin position="663"/>
        <end position="698"/>
    </location>
</feature>
<accession>W9GEG8</accession>
<organism evidence="13 14">
    <name type="scientific">Intrasporangium chromatireducens Q5-1</name>
    <dbReference type="NCBI Taxonomy" id="584657"/>
    <lineage>
        <taxon>Bacteria</taxon>
        <taxon>Bacillati</taxon>
        <taxon>Actinomycetota</taxon>
        <taxon>Actinomycetes</taxon>
        <taxon>Micrococcales</taxon>
        <taxon>Intrasporangiaceae</taxon>
        <taxon>Intrasporangium</taxon>
    </lineage>
</organism>
<dbReference type="PANTHER" id="PTHR11472">
    <property type="entry name" value="DNA REPAIR DEAD HELICASE RAD3/XP-D SUBFAMILY MEMBER"/>
    <property type="match status" value="1"/>
</dbReference>
<dbReference type="SUPFAM" id="SSF52540">
    <property type="entry name" value="P-loop containing nucleoside triphosphate hydrolases"/>
    <property type="match status" value="1"/>
</dbReference>
<dbReference type="GO" id="GO:0016818">
    <property type="term" value="F:hydrolase activity, acting on acid anhydrides, in phosphorus-containing anhydrides"/>
    <property type="evidence" value="ECO:0007669"/>
    <property type="project" value="InterPro"/>
</dbReference>
<keyword evidence="2" id="KW-0547">Nucleotide-binding</keyword>
<dbReference type="RefSeq" id="WP_034720195.1">
    <property type="nucleotide sequence ID" value="NZ_AWQS01000218.1"/>
</dbReference>
<dbReference type="GO" id="GO:0003676">
    <property type="term" value="F:nucleic acid binding"/>
    <property type="evidence" value="ECO:0007669"/>
    <property type="project" value="InterPro"/>
</dbReference>
<evidence type="ECO:0000256" key="10">
    <source>
        <dbReference type="ARBA" id="ARBA00079061"/>
    </source>
</evidence>
<feature type="compositionally biased region" description="Basic and acidic residues" evidence="11">
    <location>
        <begin position="663"/>
        <end position="672"/>
    </location>
</feature>
<dbReference type="GO" id="GO:0006139">
    <property type="term" value="P:nucleobase-containing compound metabolic process"/>
    <property type="evidence" value="ECO:0007669"/>
    <property type="project" value="InterPro"/>
</dbReference>
<evidence type="ECO:0000256" key="8">
    <source>
        <dbReference type="ARBA" id="ARBA00048954"/>
    </source>
</evidence>
<dbReference type="Pfam" id="PF13307">
    <property type="entry name" value="Helicase_C_2"/>
    <property type="match status" value="1"/>
</dbReference>
<dbReference type="PATRIC" id="fig|584657.3.peg.3535"/>
<dbReference type="GO" id="GO:0005524">
    <property type="term" value="F:ATP binding"/>
    <property type="evidence" value="ECO:0007669"/>
    <property type="project" value="UniProtKB-KW"/>
</dbReference>
<name>W9GEG8_9MICO</name>
<comment type="similarity">
    <text evidence="6">Belongs to the helicase family. DinG subfamily.</text>
</comment>
<evidence type="ECO:0000256" key="6">
    <source>
        <dbReference type="ARBA" id="ARBA00038058"/>
    </source>
</evidence>
<evidence type="ECO:0000256" key="3">
    <source>
        <dbReference type="ARBA" id="ARBA00022801"/>
    </source>
</evidence>
<keyword evidence="5" id="KW-0067">ATP-binding</keyword>
<evidence type="ECO:0000256" key="2">
    <source>
        <dbReference type="ARBA" id="ARBA00022741"/>
    </source>
</evidence>
<proteinExistence type="inferred from homology"/>
<dbReference type="InterPro" id="IPR014001">
    <property type="entry name" value="Helicase_ATP-bd"/>
</dbReference>
<sequence length="744" mass="79413">MPRPPLDALLHAAVTGLGGTERPGQVQMAKAVARAVETEEHLLVQAGTGTGKSLAYLVPAVVHAQESGKPAVVATATLALQAQIVDRDMPRVAEALTPLLGRRPTYALVKGRRNYVCLHKLEGGFPDEDEALLGVGQVDAAAGRLGQEVVRLREWADSTETGDRDELVPGVSERAWRQVSVSAHECLGSKCPLVAECFVERARAAAADVDVIVTNHSFMAIDSFEGRQMLPEHDVLVVDEAHELVDRVTSTVSDELTGAMVGTAAKKAGRMSENAAALTEAGDLLATVLEPLEEGRLLGVPDSLGLALARVRDAARQVQSDLKPTSNEDADGARQVARAAVDEVQENAERILEERELDVVWVSQDQRRGPVLRVAPMSVAMLVRDKVFAERTVVLTSATLELGGTFDAVAGTIGLRGEGAPAWQGLDVGSPFDYPRQAIAYVAAHLPPPGRDGASDESLDEIEQLVRAAGGRTLGLFSSMRAAQTAAEIMRARLGDDFPVLCQGEDQITTLVRQFARDPRTCLFGTLTLWQGVDVPGSSCQLVIIDRIPFPRPDDPLASARSQAIARMGGNGFMAVSATHAALRLAQGAGRLVRRADDRGVVAFLDSRMMTARYAGFLQRSLPPFWPTTDKAMVLGALTRLDQTAPAPLPVEEPAMRTLTGTRAEDGAEHPRPVAPTPPVADSPRRAVTGGHAWTDEQDEELRDAADAGLQLDELVEHFELPGEAIAARAEQLGVKLASGALFD</sequence>
<protein>
    <recommendedName>
        <fullName evidence="9">ATP-dependent helicase DinG</fullName>
        <ecNumber evidence="7">5.6.2.3</ecNumber>
    </recommendedName>
    <alternativeName>
        <fullName evidence="10">DNA 5'-3' helicase DinG</fullName>
    </alternativeName>
</protein>
<evidence type="ECO:0000259" key="12">
    <source>
        <dbReference type="PROSITE" id="PS51193"/>
    </source>
</evidence>
<keyword evidence="4 13" id="KW-0347">Helicase</keyword>
<evidence type="ECO:0000256" key="11">
    <source>
        <dbReference type="SAM" id="MobiDB-lite"/>
    </source>
</evidence>
<dbReference type="SMART" id="SM00487">
    <property type="entry name" value="DEXDc"/>
    <property type="match status" value="1"/>
</dbReference>
<dbReference type="InterPro" id="IPR006555">
    <property type="entry name" value="ATP-dep_Helicase_C"/>
</dbReference>
<dbReference type="InterPro" id="IPR027417">
    <property type="entry name" value="P-loop_NTPase"/>
</dbReference>
<keyword evidence="3" id="KW-0378">Hydrolase</keyword>
<evidence type="ECO:0000256" key="9">
    <source>
        <dbReference type="ARBA" id="ARBA00073590"/>
    </source>
</evidence>
<evidence type="ECO:0000256" key="7">
    <source>
        <dbReference type="ARBA" id="ARBA00044969"/>
    </source>
</evidence>
<dbReference type="InterPro" id="IPR011545">
    <property type="entry name" value="DEAD/DEAH_box_helicase_dom"/>
</dbReference>
<evidence type="ECO:0000256" key="1">
    <source>
        <dbReference type="ARBA" id="ARBA00001966"/>
    </source>
</evidence>
<evidence type="ECO:0000256" key="5">
    <source>
        <dbReference type="ARBA" id="ARBA00022840"/>
    </source>
</evidence>
<dbReference type="OrthoDB" id="9805194at2"/>
<evidence type="ECO:0000256" key="4">
    <source>
        <dbReference type="ARBA" id="ARBA00022806"/>
    </source>
</evidence>
<comment type="caution">
    <text evidence="13">The sequence shown here is derived from an EMBL/GenBank/DDBJ whole genome shotgun (WGS) entry which is preliminary data.</text>
</comment>
<dbReference type="SMART" id="SM00491">
    <property type="entry name" value="HELICc2"/>
    <property type="match status" value="1"/>
</dbReference>